<keyword evidence="2 4" id="KW-0238">DNA-binding</keyword>
<dbReference type="SUPFAM" id="SSF46689">
    <property type="entry name" value="Homeodomain-like"/>
    <property type="match status" value="1"/>
</dbReference>
<organism evidence="7 8">
    <name type="scientific">Actinophytocola xanthii</name>
    <dbReference type="NCBI Taxonomy" id="1912961"/>
    <lineage>
        <taxon>Bacteria</taxon>
        <taxon>Bacillati</taxon>
        <taxon>Actinomycetota</taxon>
        <taxon>Actinomycetes</taxon>
        <taxon>Pseudonocardiales</taxon>
        <taxon>Pseudonocardiaceae</taxon>
    </lineage>
</organism>
<dbReference type="SUPFAM" id="SSF48498">
    <property type="entry name" value="Tetracyclin repressor-like, C-terminal domain"/>
    <property type="match status" value="1"/>
</dbReference>
<dbReference type="GO" id="GO:0000976">
    <property type="term" value="F:transcription cis-regulatory region binding"/>
    <property type="evidence" value="ECO:0007669"/>
    <property type="project" value="TreeGrafter"/>
</dbReference>
<dbReference type="Pfam" id="PF00440">
    <property type="entry name" value="TetR_N"/>
    <property type="match status" value="1"/>
</dbReference>
<evidence type="ECO:0000313" key="8">
    <source>
        <dbReference type="Proteomes" id="UP000185596"/>
    </source>
</evidence>
<keyword evidence="1" id="KW-0805">Transcription regulation</keyword>
<dbReference type="GO" id="GO:0003700">
    <property type="term" value="F:DNA-binding transcription factor activity"/>
    <property type="evidence" value="ECO:0007669"/>
    <property type="project" value="TreeGrafter"/>
</dbReference>
<evidence type="ECO:0000256" key="1">
    <source>
        <dbReference type="ARBA" id="ARBA00023015"/>
    </source>
</evidence>
<dbReference type="Gene3D" id="1.10.357.10">
    <property type="entry name" value="Tetracycline Repressor, domain 2"/>
    <property type="match status" value="1"/>
</dbReference>
<sequence length="209" mass="22645">MRVDSSRIPREDARQNRRRILAAARAVFSARGLDAPMATVARRAGVAVATLYRHFPNRRALLAEVFDNELRTCGAVVDDALADPDAWRGFTRAVERLGVMQAVGHELHAAFAAAPPASFDVEAARHEAERKLTELVRRARATGRLRADFHVADLVLMLKAVAGVATGTAEAAPGARRLVAHLLRSFETTSDGPLPPPVRFAEYPAAGPR</sequence>
<evidence type="ECO:0000313" key="7">
    <source>
        <dbReference type="EMBL" id="OLF12616.1"/>
    </source>
</evidence>
<dbReference type="InterPro" id="IPR001647">
    <property type="entry name" value="HTH_TetR"/>
</dbReference>
<dbReference type="PROSITE" id="PS50977">
    <property type="entry name" value="HTH_TETR_2"/>
    <property type="match status" value="1"/>
</dbReference>
<gene>
    <name evidence="7" type="ORF">BU204_28690</name>
</gene>
<dbReference type="PRINTS" id="PR00455">
    <property type="entry name" value="HTHTETR"/>
</dbReference>
<dbReference type="InterPro" id="IPR009057">
    <property type="entry name" value="Homeodomain-like_sf"/>
</dbReference>
<evidence type="ECO:0000256" key="4">
    <source>
        <dbReference type="PROSITE-ProRule" id="PRU00335"/>
    </source>
</evidence>
<reference evidence="7 8" key="1">
    <citation type="submission" date="2016-12" db="EMBL/GenBank/DDBJ databases">
        <title>The draft genome sequence of Actinophytocola sp. 11-183.</title>
        <authorList>
            <person name="Wang W."/>
            <person name="Yuan L."/>
        </authorList>
    </citation>
    <scope>NUCLEOTIDE SEQUENCE [LARGE SCALE GENOMIC DNA]</scope>
    <source>
        <strain evidence="7 8">11-183</strain>
    </source>
</reference>
<dbReference type="OrthoDB" id="9795011at2"/>
<evidence type="ECO:0000256" key="5">
    <source>
        <dbReference type="SAM" id="MobiDB-lite"/>
    </source>
</evidence>
<dbReference type="EMBL" id="MSIE01000059">
    <property type="protein sequence ID" value="OLF12616.1"/>
    <property type="molecule type" value="Genomic_DNA"/>
</dbReference>
<keyword evidence="3" id="KW-0804">Transcription</keyword>
<feature type="region of interest" description="Disordered" evidence="5">
    <location>
        <begin position="189"/>
        <end position="209"/>
    </location>
</feature>
<evidence type="ECO:0000259" key="6">
    <source>
        <dbReference type="PROSITE" id="PS50977"/>
    </source>
</evidence>
<dbReference type="STRING" id="1912961.BU204_28690"/>
<evidence type="ECO:0000256" key="2">
    <source>
        <dbReference type="ARBA" id="ARBA00023125"/>
    </source>
</evidence>
<dbReference type="PANTHER" id="PTHR30055:SF234">
    <property type="entry name" value="HTH-TYPE TRANSCRIPTIONAL REGULATOR BETI"/>
    <property type="match status" value="1"/>
</dbReference>
<protein>
    <submittedName>
        <fullName evidence="7">TetR family transcriptional regulator</fullName>
    </submittedName>
</protein>
<dbReference type="Proteomes" id="UP000185596">
    <property type="component" value="Unassembled WGS sequence"/>
</dbReference>
<dbReference type="InterPro" id="IPR050109">
    <property type="entry name" value="HTH-type_TetR-like_transc_reg"/>
</dbReference>
<keyword evidence="8" id="KW-1185">Reference proteome</keyword>
<dbReference type="InterPro" id="IPR049445">
    <property type="entry name" value="TetR_SbtR-like_C"/>
</dbReference>
<feature type="DNA-binding region" description="H-T-H motif" evidence="4">
    <location>
        <begin position="36"/>
        <end position="55"/>
    </location>
</feature>
<dbReference type="AlphaFoldDB" id="A0A1Q8CE27"/>
<evidence type="ECO:0000256" key="3">
    <source>
        <dbReference type="ARBA" id="ARBA00023163"/>
    </source>
</evidence>
<dbReference type="Pfam" id="PF21597">
    <property type="entry name" value="TetR_C_43"/>
    <property type="match status" value="1"/>
</dbReference>
<dbReference type="PANTHER" id="PTHR30055">
    <property type="entry name" value="HTH-TYPE TRANSCRIPTIONAL REGULATOR RUTR"/>
    <property type="match status" value="1"/>
</dbReference>
<comment type="caution">
    <text evidence="7">The sequence shown here is derived from an EMBL/GenBank/DDBJ whole genome shotgun (WGS) entry which is preliminary data.</text>
</comment>
<name>A0A1Q8CE27_9PSEU</name>
<dbReference type="InterPro" id="IPR036271">
    <property type="entry name" value="Tet_transcr_reg_TetR-rel_C_sf"/>
</dbReference>
<feature type="domain" description="HTH tetR-type" evidence="6">
    <location>
        <begin position="14"/>
        <end position="73"/>
    </location>
</feature>
<accession>A0A1Q8CE27</accession>
<proteinExistence type="predicted"/>